<accession>A0A8C6WYH8</accession>
<dbReference type="Gene3D" id="2.60.40.10">
    <property type="entry name" value="Immunoglobulins"/>
    <property type="match status" value="1"/>
</dbReference>
<reference evidence="5" key="2">
    <citation type="submission" date="2025-09" db="UniProtKB">
        <authorList>
            <consortium name="Ensembl"/>
        </authorList>
    </citation>
    <scope>IDENTIFICATION</scope>
</reference>
<dbReference type="InterPro" id="IPR050504">
    <property type="entry name" value="IgSF_BTN/MOG"/>
</dbReference>
<evidence type="ECO:0000256" key="1">
    <source>
        <dbReference type="ARBA" id="ARBA00004370"/>
    </source>
</evidence>
<evidence type="ECO:0000313" key="5">
    <source>
        <dbReference type="Ensembl" id="ENSNMLP00000041294.1"/>
    </source>
</evidence>
<reference evidence="5" key="1">
    <citation type="submission" date="2025-08" db="UniProtKB">
        <authorList>
            <consortium name="Ensembl"/>
        </authorList>
    </citation>
    <scope>IDENTIFICATION</scope>
</reference>
<dbReference type="InterPro" id="IPR003599">
    <property type="entry name" value="Ig_sub"/>
</dbReference>
<organism evidence="5 6">
    <name type="scientific">Neogobius melanostomus</name>
    <name type="common">round goby</name>
    <dbReference type="NCBI Taxonomy" id="47308"/>
    <lineage>
        <taxon>Eukaryota</taxon>
        <taxon>Metazoa</taxon>
        <taxon>Chordata</taxon>
        <taxon>Craniata</taxon>
        <taxon>Vertebrata</taxon>
        <taxon>Euteleostomi</taxon>
        <taxon>Actinopterygii</taxon>
        <taxon>Neopterygii</taxon>
        <taxon>Teleostei</taxon>
        <taxon>Neoteleostei</taxon>
        <taxon>Acanthomorphata</taxon>
        <taxon>Gobiaria</taxon>
        <taxon>Gobiiformes</taxon>
        <taxon>Gobioidei</taxon>
        <taxon>Gobiidae</taxon>
        <taxon>Benthophilinae</taxon>
        <taxon>Neogobiini</taxon>
        <taxon>Neogobius</taxon>
    </lineage>
</organism>
<name>A0A8C6WYH8_9GOBI</name>
<dbReference type="Proteomes" id="UP000694523">
    <property type="component" value="Unplaced"/>
</dbReference>
<evidence type="ECO:0000313" key="6">
    <source>
        <dbReference type="Proteomes" id="UP000694523"/>
    </source>
</evidence>
<dbReference type="PROSITE" id="PS50835">
    <property type="entry name" value="IG_LIKE"/>
    <property type="match status" value="1"/>
</dbReference>
<evidence type="ECO:0000259" key="4">
    <source>
        <dbReference type="PROSITE" id="PS50835"/>
    </source>
</evidence>
<evidence type="ECO:0000256" key="3">
    <source>
        <dbReference type="ARBA" id="ARBA00023319"/>
    </source>
</evidence>
<sequence length="158" mass="18108">MMRSDFNLCSVSGAEEFVSVSVGQDCVLPCFGREGVRVSVLQWIQSDSDKHLLVYRAGRVLHGYEDPVYTNRVQLLEPKLLRGNLSVVLKNVTLKDTGIYRCQALYEDKQKVPQFIHLRVTERGPGESFQHEHEVRVSMKIIVLCKCYITILLMHWGL</sequence>
<dbReference type="SUPFAM" id="SSF48726">
    <property type="entry name" value="Immunoglobulin"/>
    <property type="match status" value="1"/>
</dbReference>
<dbReference type="InterPro" id="IPR013783">
    <property type="entry name" value="Ig-like_fold"/>
</dbReference>
<dbReference type="GO" id="GO:0009897">
    <property type="term" value="C:external side of plasma membrane"/>
    <property type="evidence" value="ECO:0007669"/>
    <property type="project" value="TreeGrafter"/>
</dbReference>
<protein>
    <recommendedName>
        <fullName evidence="4">Ig-like domain-containing protein</fullName>
    </recommendedName>
</protein>
<keyword evidence="3" id="KW-0393">Immunoglobulin domain</keyword>
<evidence type="ECO:0000256" key="2">
    <source>
        <dbReference type="ARBA" id="ARBA00023136"/>
    </source>
</evidence>
<dbReference type="Ensembl" id="ENSNMLT00000045905.1">
    <property type="protein sequence ID" value="ENSNMLP00000041294.1"/>
    <property type="gene ID" value="ENSNMLG00000025284.1"/>
</dbReference>
<dbReference type="InterPro" id="IPR036179">
    <property type="entry name" value="Ig-like_dom_sf"/>
</dbReference>
<feature type="domain" description="Ig-like" evidence="4">
    <location>
        <begin position="23"/>
        <end position="113"/>
    </location>
</feature>
<dbReference type="SMART" id="SM00409">
    <property type="entry name" value="IG"/>
    <property type="match status" value="1"/>
</dbReference>
<dbReference type="AlphaFoldDB" id="A0A8C6WYH8"/>
<comment type="subcellular location">
    <subcellularLocation>
        <location evidence="1">Membrane</location>
    </subcellularLocation>
</comment>
<dbReference type="GO" id="GO:0001817">
    <property type="term" value="P:regulation of cytokine production"/>
    <property type="evidence" value="ECO:0007669"/>
    <property type="project" value="TreeGrafter"/>
</dbReference>
<proteinExistence type="predicted"/>
<keyword evidence="2" id="KW-0472">Membrane</keyword>
<dbReference type="GO" id="GO:0005102">
    <property type="term" value="F:signaling receptor binding"/>
    <property type="evidence" value="ECO:0007669"/>
    <property type="project" value="TreeGrafter"/>
</dbReference>
<dbReference type="PANTHER" id="PTHR24100">
    <property type="entry name" value="BUTYROPHILIN"/>
    <property type="match status" value="1"/>
</dbReference>
<dbReference type="InterPro" id="IPR013106">
    <property type="entry name" value="Ig_V-set"/>
</dbReference>
<keyword evidence="6" id="KW-1185">Reference proteome</keyword>
<dbReference type="InterPro" id="IPR007110">
    <property type="entry name" value="Ig-like_dom"/>
</dbReference>
<dbReference type="GO" id="GO:0050852">
    <property type="term" value="P:T cell receptor signaling pathway"/>
    <property type="evidence" value="ECO:0007669"/>
    <property type="project" value="TreeGrafter"/>
</dbReference>
<dbReference type="Pfam" id="PF07686">
    <property type="entry name" value="V-set"/>
    <property type="match status" value="1"/>
</dbReference>